<evidence type="ECO:0000313" key="4">
    <source>
        <dbReference type="Proteomes" id="UP000178794"/>
    </source>
</evidence>
<evidence type="ECO:0000259" key="2">
    <source>
        <dbReference type="SMART" id="SM00244"/>
    </source>
</evidence>
<reference evidence="3 4" key="1">
    <citation type="journal article" date="2016" name="Nat. Commun.">
        <title>Thousands of microbial genomes shed light on interconnected biogeochemical processes in an aquifer system.</title>
        <authorList>
            <person name="Anantharaman K."/>
            <person name="Brown C.T."/>
            <person name="Hug L.A."/>
            <person name="Sharon I."/>
            <person name="Castelle C.J."/>
            <person name="Probst A.J."/>
            <person name="Thomas B.C."/>
            <person name="Singh A."/>
            <person name="Wilkins M.J."/>
            <person name="Karaoz U."/>
            <person name="Brodie E.L."/>
            <person name="Williams K.H."/>
            <person name="Hubbard S.S."/>
            <person name="Banfield J.F."/>
        </authorList>
    </citation>
    <scope>NUCLEOTIDE SEQUENCE [LARGE SCALE GENOMIC DNA]</scope>
</reference>
<dbReference type="AlphaFoldDB" id="A0A1F6DD59"/>
<evidence type="ECO:0000313" key="3">
    <source>
        <dbReference type="EMBL" id="OGG59336.1"/>
    </source>
</evidence>
<dbReference type="Proteomes" id="UP000178794">
    <property type="component" value="Unassembled WGS sequence"/>
</dbReference>
<evidence type="ECO:0000256" key="1">
    <source>
        <dbReference type="SAM" id="Phobius"/>
    </source>
</evidence>
<proteinExistence type="predicted"/>
<feature type="domain" description="Band 7" evidence="2">
    <location>
        <begin position="37"/>
        <end position="220"/>
    </location>
</feature>
<protein>
    <recommendedName>
        <fullName evidence="2">Band 7 domain-containing protein</fullName>
    </recommendedName>
</protein>
<dbReference type="STRING" id="1798492.A3C89_02410"/>
<dbReference type="SUPFAM" id="SSF117892">
    <property type="entry name" value="Band 7/SPFH domain"/>
    <property type="match status" value="1"/>
</dbReference>
<dbReference type="EMBL" id="MFLF01000016">
    <property type="protein sequence ID" value="OGG59336.1"/>
    <property type="molecule type" value="Genomic_DNA"/>
</dbReference>
<name>A0A1F6DD59_9BACT</name>
<feature type="transmembrane region" description="Helical" evidence="1">
    <location>
        <begin position="20"/>
        <end position="36"/>
    </location>
</feature>
<dbReference type="SMART" id="SM00244">
    <property type="entry name" value="PHB"/>
    <property type="match status" value="1"/>
</dbReference>
<dbReference type="InterPro" id="IPR001107">
    <property type="entry name" value="Band_7"/>
</dbReference>
<keyword evidence="1" id="KW-1133">Transmembrane helix</keyword>
<comment type="caution">
    <text evidence="3">The sequence shown here is derived from an EMBL/GenBank/DDBJ whole genome shotgun (WGS) entry which is preliminary data.</text>
</comment>
<gene>
    <name evidence="3" type="ORF">A3C89_02410</name>
</gene>
<organism evidence="3 4">
    <name type="scientific">Candidatus Kaiserbacteria bacterium RIFCSPHIGHO2_02_FULL_50_50</name>
    <dbReference type="NCBI Taxonomy" id="1798492"/>
    <lineage>
        <taxon>Bacteria</taxon>
        <taxon>Candidatus Kaiseribacteriota</taxon>
    </lineage>
</organism>
<accession>A0A1F6DD59</accession>
<dbReference type="Gene3D" id="3.30.479.30">
    <property type="entry name" value="Band 7 domain"/>
    <property type="match status" value="1"/>
</dbReference>
<keyword evidence="1" id="KW-0812">Transmembrane</keyword>
<sequence>MSYSDRNESSFWVSYKKPIIVAWILFFSVIFLLAVLKRVQIEAGHEGVIVDKPFFTFFENGGVRSEPLDAGSKWLFYTSDVIMYDIRPVQHNEAFDDVRDGTITSDNIPIDFNAYIKVRPISGKTPKLHSSFGPHWYEQNIKELFRTSVRDEVSKTSMTALTTRQLNKDGKDILGEIQRVVLGEMREFVKAKSIDVEVMEVIVGKATPPEKVLEAMAETASQQQRSKTENERMAAEINRRGAEVERANADNAYRNSVGFSPEQFLKLEVAKKQVEAVQACAAKANCTTIIGDIGSQATIPLK</sequence>
<dbReference type="InterPro" id="IPR036013">
    <property type="entry name" value="Band_7/SPFH_dom_sf"/>
</dbReference>
<keyword evidence="1" id="KW-0472">Membrane</keyword>
<dbReference type="Pfam" id="PF01145">
    <property type="entry name" value="Band_7"/>
    <property type="match status" value="1"/>
</dbReference>